<sequence>MKKILVLLLFSFGLQAQTSYKDVDISAAAGNDYETLLTNVEYGLNHTDMENFFNDIGYSSSGFKFSKRTENSVSYRFEKQIISGKEKQSFVYVKLASKKIPQYTLPMITKVEIYGDVQSIIKFYINYWSTDLNFNDVKVGEVVSTRFLSDVATLSFPDANTAKITVVTAKDRI</sequence>
<protein>
    <submittedName>
        <fullName evidence="2">Uncharacterized protein</fullName>
    </submittedName>
</protein>
<dbReference type="RefSeq" id="WP_282715859.1">
    <property type="nucleotide sequence ID" value="NZ_JASCRZ010000002.1"/>
</dbReference>
<evidence type="ECO:0000256" key="1">
    <source>
        <dbReference type="SAM" id="SignalP"/>
    </source>
</evidence>
<organism evidence="2 3">
    <name type="scientific">Flavobacterium algoritolerans</name>
    <dbReference type="NCBI Taxonomy" id="3041254"/>
    <lineage>
        <taxon>Bacteria</taxon>
        <taxon>Pseudomonadati</taxon>
        <taxon>Bacteroidota</taxon>
        <taxon>Flavobacteriia</taxon>
        <taxon>Flavobacteriales</taxon>
        <taxon>Flavobacteriaceae</taxon>
        <taxon>Flavobacterium</taxon>
    </lineage>
</organism>
<keyword evidence="3" id="KW-1185">Reference proteome</keyword>
<accession>A0ABT6V831</accession>
<evidence type="ECO:0000313" key="3">
    <source>
        <dbReference type="Proteomes" id="UP001243403"/>
    </source>
</evidence>
<gene>
    <name evidence="2" type="ORF">QLS65_05735</name>
</gene>
<keyword evidence="1" id="KW-0732">Signal</keyword>
<feature type="signal peptide" evidence="1">
    <location>
        <begin position="1"/>
        <end position="16"/>
    </location>
</feature>
<name>A0ABT6V831_9FLAO</name>
<comment type="caution">
    <text evidence="2">The sequence shown here is derived from an EMBL/GenBank/DDBJ whole genome shotgun (WGS) entry which is preliminary data.</text>
</comment>
<dbReference type="Proteomes" id="UP001243403">
    <property type="component" value="Unassembled WGS sequence"/>
</dbReference>
<evidence type="ECO:0000313" key="2">
    <source>
        <dbReference type="EMBL" id="MDI5894383.1"/>
    </source>
</evidence>
<proteinExistence type="predicted"/>
<dbReference type="EMBL" id="JASCRZ010000002">
    <property type="protein sequence ID" value="MDI5894383.1"/>
    <property type="molecule type" value="Genomic_DNA"/>
</dbReference>
<feature type="chain" id="PRO_5045133156" evidence="1">
    <location>
        <begin position="17"/>
        <end position="173"/>
    </location>
</feature>
<reference evidence="2 3" key="1">
    <citation type="submission" date="2023-04" db="EMBL/GenBank/DDBJ databases">
        <title>Two novel species of Flavobacterium.</title>
        <authorList>
            <person name="Liu Q."/>
            <person name="Xin Y.-H."/>
        </authorList>
    </citation>
    <scope>NUCLEOTIDE SEQUENCE [LARGE SCALE GENOMIC DNA]</scope>
    <source>
        <strain evidence="2 3">LB1P51</strain>
    </source>
</reference>